<comment type="caution">
    <text evidence="1">The sequence shown here is derived from an EMBL/GenBank/DDBJ whole genome shotgun (WGS) entry which is preliminary data.</text>
</comment>
<protein>
    <submittedName>
        <fullName evidence="1">39620_t:CDS:1</fullName>
    </submittedName>
</protein>
<feature type="non-terminal residue" evidence="1">
    <location>
        <position position="1"/>
    </location>
</feature>
<organism evidence="1 2">
    <name type="scientific">Gigaspora margarita</name>
    <dbReference type="NCBI Taxonomy" id="4874"/>
    <lineage>
        <taxon>Eukaryota</taxon>
        <taxon>Fungi</taxon>
        <taxon>Fungi incertae sedis</taxon>
        <taxon>Mucoromycota</taxon>
        <taxon>Glomeromycotina</taxon>
        <taxon>Glomeromycetes</taxon>
        <taxon>Diversisporales</taxon>
        <taxon>Gigasporaceae</taxon>
        <taxon>Gigaspora</taxon>
    </lineage>
</organism>
<name>A0ABN7XGN4_GIGMA</name>
<accession>A0ABN7XGN4</accession>
<feature type="non-terminal residue" evidence="1">
    <location>
        <position position="46"/>
    </location>
</feature>
<evidence type="ECO:0000313" key="2">
    <source>
        <dbReference type="Proteomes" id="UP000789901"/>
    </source>
</evidence>
<dbReference type="Proteomes" id="UP000789901">
    <property type="component" value="Unassembled WGS sequence"/>
</dbReference>
<keyword evidence="2" id="KW-1185">Reference proteome</keyword>
<sequence>PKATKRTDNVFESSFGEAVNTEQEHPFTLIKYQFRTSIPSHFNYGQ</sequence>
<gene>
    <name evidence="1" type="ORF">GMARGA_LOCUS42822</name>
</gene>
<evidence type="ECO:0000313" key="1">
    <source>
        <dbReference type="EMBL" id="CAG8854001.1"/>
    </source>
</evidence>
<dbReference type="EMBL" id="CAJVQB010132012">
    <property type="protein sequence ID" value="CAG8854001.1"/>
    <property type="molecule type" value="Genomic_DNA"/>
</dbReference>
<reference evidence="1 2" key="1">
    <citation type="submission" date="2021-06" db="EMBL/GenBank/DDBJ databases">
        <authorList>
            <person name="Kallberg Y."/>
            <person name="Tangrot J."/>
            <person name="Rosling A."/>
        </authorList>
    </citation>
    <scope>NUCLEOTIDE SEQUENCE [LARGE SCALE GENOMIC DNA]</scope>
    <source>
        <strain evidence="1 2">120-4 pot B 10/14</strain>
    </source>
</reference>
<proteinExistence type="predicted"/>